<accession>A0A1G9NWQ6</accession>
<protein>
    <recommendedName>
        <fullName evidence="3">HEAT repeat-containing protein</fullName>
    </recommendedName>
</protein>
<keyword evidence="2" id="KW-1185">Reference proteome</keyword>
<reference evidence="1 2" key="1">
    <citation type="submission" date="2016-10" db="EMBL/GenBank/DDBJ databases">
        <authorList>
            <person name="de Groot N.N."/>
        </authorList>
    </citation>
    <scope>NUCLEOTIDE SEQUENCE [LARGE SCALE GENOMIC DNA]</scope>
    <source>
        <strain evidence="1 2">DSM 797</strain>
    </source>
</reference>
<dbReference type="SUPFAM" id="SSF48371">
    <property type="entry name" value="ARM repeat"/>
    <property type="match status" value="1"/>
</dbReference>
<evidence type="ECO:0000313" key="1">
    <source>
        <dbReference type="EMBL" id="SDL90810.1"/>
    </source>
</evidence>
<name>A0A1G9NWQ6_9FIRM</name>
<sequence>MILKSLEDLENYKNSISIPKSFISLKDINEVQMSGGESTNTCNNKLFYWNFESYHIEELVKIYEKLNVGNINNGKLHELELDLKYIGQEMAHKKTCPIEAILYTSKVINSLIISNNSLIETIGTVIADIYKKNVCQEYKDTITFILEEWSWDYQIMILINACGKIKDTDLLKIIYDRHTKGDTRLQALKAFMSDDNDICIDYSLKLISLTQEADNTEVQMAKYFIHNFTKIFGKESIKKAEEYLDIPNINKQARKIISRVIPSCKTNENITLDTMIKKAKNWDTDNDFESCFLSWMNNNATRKNAFLAIRYSNSPRVEEIIVDILNKYNCNSIEIGTALVTLAQWASRKGASKQLLDLIEENKYDTTKKVYCHAAMCSLGKEEDSIDLVKEFLEENYYDSRQIFSMIRDCAYKSSQLLRYSIKSVYDEYLSSEDEEKVIKAINGAYELCDKPKFNFKNITLNMIKDYIGINKKVDRKFSDEVYTSLLNLVERLLNDKNKDEFIDILFFIIENEDCNKRLKFKAISMLKRLSVDPPK</sequence>
<dbReference type="InterPro" id="IPR016024">
    <property type="entry name" value="ARM-type_fold"/>
</dbReference>
<dbReference type="Proteomes" id="UP000199068">
    <property type="component" value="Unassembled WGS sequence"/>
</dbReference>
<gene>
    <name evidence="1" type="ORF">SAMN04515677_104114</name>
</gene>
<organism evidence="1 2">
    <name type="scientific">Romboutsia lituseburensis DSM 797</name>
    <dbReference type="NCBI Taxonomy" id="1121325"/>
    <lineage>
        <taxon>Bacteria</taxon>
        <taxon>Bacillati</taxon>
        <taxon>Bacillota</taxon>
        <taxon>Clostridia</taxon>
        <taxon>Peptostreptococcales</taxon>
        <taxon>Peptostreptococcaceae</taxon>
        <taxon>Romboutsia</taxon>
    </lineage>
</organism>
<dbReference type="EMBL" id="FNGW01000004">
    <property type="protein sequence ID" value="SDL90810.1"/>
    <property type="molecule type" value="Genomic_DNA"/>
</dbReference>
<dbReference type="AlphaFoldDB" id="A0A1G9NWQ6"/>
<evidence type="ECO:0008006" key="3">
    <source>
        <dbReference type="Google" id="ProtNLM"/>
    </source>
</evidence>
<proteinExistence type="predicted"/>
<dbReference type="RefSeq" id="WP_092725442.1">
    <property type="nucleotide sequence ID" value="NZ_FNGW01000004.1"/>
</dbReference>
<evidence type="ECO:0000313" key="2">
    <source>
        <dbReference type="Proteomes" id="UP000199068"/>
    </source>
</evidence>
<dbReference type="STRING" id="1121325.SAMN04515677_104114"/>